<sequence>MSFLRKKEVIPQTKSDDSPKETPPRDLLSEEFNELAGEERKGINRRIFDLESAERILLELAIDKESGISPTTSLLEILQKIREELKDIRQVKEVLDQ</sequence>
<organism evidence="2 3">
    <name type="scientific">Candidatus Yanofskybacteria bacterium RIFCSPHIGHO2_02_FULL_41_11</name>
    <dbReference type="NCBI Taxonomy" id="1802675"/>
    <lineage>
        <taxon>Bacteria</taxon>
        <taxon>Candidatus Yanofskyibacteriota</taxon>
    </lineage>
</organism>
<protein>
    <submittedName>
        <fullName evidence="2">Uncharacterized protein</fullName>
    </submittedName>
</protein>
<name>A0A1F8FA26_9BACT</name>
<comment type="caution">
    <text evidence="2">The sequence shown here is derived from an EMBL/GenBank/DDBJ whole genome shotgun (WGS) entry which is preliminary data.</text>
</comment>
<dbReference type="EMBL" id="MGJP01000020">
    <property type="protein sequence ID" value="OGN09992.1"/>
    <property type="molecule type" value="Genomic_DNA"/>
</dbReference>
<gene>
    <name evidence="2" type="ORF">A3J46_06490</name>
</gene>
<feature type="region of interest" description="Disordered" evidence="1">
    <location>
        <begin position="1"/>
        <end position="26"/>
    </location>
</feature>
<evidence type="ECO:0000313" key="3">
    <source>
        <dbReference type="Proteomes" id="UP000177167"/>
    </source>
</evidence>
<dbReference type="AlphaFoldDB" id="A0A1F8FA26"/>
<dbReference type="Proteomes" id="UP000177167">
    <property type="component" value="Unassembled WGS sequence"/>
</dbReference>
<reference evidence="2 3" key="1">
    <citation type="journal article" date="2016" name="Nat. Commun.">
        <title>Thousands of microbial genomes shed light on interconnected biogeochemical processes in an aquifer system.</title>
        <authorList>
            <person name="Anantharaman K."/>
            <person name="Brown C.T."/>
            <person name="Hug L.A."/>
            <person name="Sharon I."/>
            <person name="Castelle C.J."/>
            <person name="Probst A.J."/>
            <person name="Thomas B.C."/>
            <person name="Singh A."/>
            <person name="Wilkins M.J."/>
            <person name="Karaoz U."/>
            <person name="Brodie E.L."/>
            <person name="Williams K.H."/>
            <person name="Hubbard S.S."/>
            <person name="Banfield J.F."/>
        </authorList>
    </citation>
    <scope>NUCLEOTIDE SEQUENCE [LARGE SCALE GENOMIC DNA]</scope>
</reference>
<evidence type="ECO:0000313" key="2">
    <source>
        <dbReference type="EMBL" id="OGN09992.1"/>
    </source>
</evidence>
<proteinExistence type="predicted"/>
<accession>A0A1F8FA26</accession>
<evidence type="ECO:0000256" key="1">
    <source>
        <dbReference type="SAM" id="MobiDB-lite"/>
    </source>
</evidence>